<dbReference type="GO" id="GO:0016832">
    <property type="term" value="F:aldehyde-lyase activity"/>
    <property type="evidence" value="ECO:0007669"/>
    <property type="project" value="InterPro"/>
</dbReference>
<sequence>MSQSEQRQQIVELGASLFQRGFSVGSAGNISVRVPEGFLMTPTNSSLGRLRADRLSLLDHQWNHVGGDRPTKEVVMHRALYEARPDAQAVVHLHSLHVTALSCLQPGPGPLIPPLTPYFVMRLGRDVPTIPYYRPGSPEIESSITEAGRGASAMILSNHGSVVAGSSLEAAVNAAEELEVSAQLALMLADRPVRQLTEEQIAELL</sequence>
<name>A0A1G6GET3_9ACTN</name>
<reference evidence="12 13" key="1">
    <citation type="submission" date="2016-06" db="EMBL/GenBank/DDBJ databases">
        <authorList>
            <person name="Olsen C.W."/>
            <person name="Carey S."/>
            <person name="Hinshaw L."/>
            <person name="Karasin A.I."/>
        </authorList>
    </citation>
    <scope>NUCLEOTIDE SEQUENCE [LARGE SCALE GENOMIC DNA]</scope>
    <source>
        <strain evidence="12 13">LZ-22</strain>
    </source>
</reference>
<dbReference type="Proteomes" id="UP000199086">
    <property type="component" value="Unassembled WGS sequence"/>
</dbReference>
<dbReference type="NCBIfam" id="NF043034">
    <property type="entry name" value="OxoTetrPhDc"/>
    <property type="match status" value="1"/>
</dbReference>
<evidence type="ECO:0000256" key="1">
    <source>
        <dbReference type="ARBA" id="ARBA00001947"/>
    </source>
</evidence>
<dbReference type="AlphaFoldDB" id="A0A1G6GET3"/>
<evidence type="ECO:0000313" key="12">
    <source>
        <dbReference type="EMBL" id="SDB80419.1"/>
    </source>
</evidence>
<protein>
    <recommendedName>
        <fullName evidence="8">3-oxo-tetronate 4-phosphate decarboxylase</fullName>
        <ecNumber evidence="7">4.1.1.104</ecNumber>
    </recommendedName>
</protein>
<evidence type="ECO:0000256" key="10">
    <source>
        <dbReference type="ARBA" id="ARBA00048603"/>
    </source>
</evidence>
<dbReference type="RefSeq" id="WP_092606407.1">
    <property type="nucleotide sequence ID" value="NZ_FMYF01000002.1"/>
</dbReference>
<evidence type="ECO:0000256" key="9">
    <source>
        <dbReference type="ARBA" id="ARBA00047520"/>
    </source>
</evidence>
<dbReference type="InterPro" id="IPR050013">
    <property type="entry name" value="OtnC"/>
</dbReference>
<dbReference type="Pfam" id="PF00596">
    <property type="entry name" value="Aldolase_II"/>
    <property type="match status" value="1"/>
</dbReference>
<dbReference type="SMART" id="SM01007">
    <property type="entry name" value="Aldolase_II"/>
    <property type="match status" value="1"/>
</dbReference>
<dbReference type="GO" id="GO:0046872">
    <property type="term" value="F:metal ion binding"/>
    <property type="evidence" value="ECO:0007669"/>
    <property type="project" value="UniProtKB-KW"/>
</dbReference>
<proteinExistence type="predicted"/>
<dbReference type="InterPro" id="IPR036409">
    <property type="entry name" value="Aldolase_II/adducin_N_sf"/>
</dbReference>
<dbReference type="SUPFAM" id="SSF53639">
    <property type="entry name" value="AraD/HMP-PK domain-like"/>
    <property type="match status" value="1"/>
</dbReference>
<evidence type="ECO:0000256" key="3">
    <source>
        <dbReference type="ARBA" id="ARBA00022833"/>
    </source>
</evidence>
<comment type="cofactor">
    <cofactor evidence="1">
        <name>Zn(2+)</name>
        <dbReference type="ChEBI" id="CHEBI:29105"/>
    </cofactor>
</comment>
<dbReference type="Gene3D" id="3.40.225.10">
    <property type="entry name" value="Class II aldolase/adducin N-terminal domain"/>
    <property type="match status" value="1"/>
</dbReference>
<comment type="catalytic activity">
    <reaction evidence="10">
        <text>3-dehydro-4-O-phospho-L-erythronate + H(+) = dihydroxyacetone phosphate + CO2</text>
        <dbReference type="Rhea" id="RHEA:52404"/>
        <dbReference type="ChEBI" id="CHEBI:15378"/>
        <dbReference type="ChEBI" id="CHEBI:16526"/>
        <dbReference type="ChEBI" id="CHEBI:57642"/>
        <dbReference type="ChEBI" id="CHEBI:136592"/>
        <dbReference type="EC" id="4.1.1.104"/>
    </reaction>
</comment>
<dbReference type="EC" id="4.1.1.104" evidence="7"/>
<comment type="function">
    <text evidence="6">Catalyzes the decarboxylation of 3-oxo-tetronate 4-phosphate to dihydroxyacetone phosphate (DHAP) and CO(2).</text>
</comment>
<comment type="catalytic activity">
    <reaction evidence="9">
        <text>3-dehydro-4-O-phospho-D-erythronate + H(+) = dihydroxyacetone phosphate + CO2</text>
        <dbReference type="Rhea" id="RHEA:52416"/>
        <dbReference type="ChEBI" id="CHEBI:15378"/>
        <dbReference type="ChEBI" id="CHEBI:16526"/>
        <dbReference type="ChEBI" id="CHEBI:57642"/>
        <dbReference type="ChEBI" id="CHEBI:136593"/>
        <dbReference type="EC" id="4.1.1.104"/>
    </reaction>
</comment>
<evidence type="ECO:0000313" key="13">
    <source>
        <dbReference type="Proteomes" id="UP000199086"/>
    </source>
</evidence>
<dbReference type="OrthoDB" id="9786287at2"/>
<feature type="domain" description="Class II aldolase/adducin N-terminal" evidence="11">
    <location>
        <begin position="8"/>
        <end position="186"/>
    </location>
</feature>
<dbReference type="PANTHER" id="PTHR22789:SF0">
    <property type="entry name" value="3-OXO-TETRONATE 4-PHOSPHATE DECARBOXYLASE-RELATED"/>
    <property type="match status" value="1"/>
</dbReference>
<evidence type="ECO:0000256" key="7">
    <source>
        <dbReference type="ARBA" id="ARBA00044772"/>
    </source>
</evidence>
<gene>
    <name evidence="12" type="ORF">GA0111570_102209</name>
</gene>
<accession>A0A1G6GET3</accession>
<keyword evidence="13" id="KW-1185">Reference proteome</keyword>
<evidence type="ECO:0000256" key="8">
    <source>
        <dbReference type="ARBA" id="ARBA00044803"/>
    </source>
</evidence>
<keyword evidence="2" id="KW-0479">Metal-binding</keyword>
<dbReference type="NCBIfam" id="NF006000">
    <property type="entry name" value="PRK08130.1"/>
    <property type="match status" value="1"/>
</dbReference>
<dbReference type="STRING" id="1577474.GA0111570_102209"/>
<dbReference type="PANTHER" id="PTHR22789">
    <property type="entry name" value="FUCULOSE PHOSPHATE ALDOLASE"/>
    <property type="match status" value="1"/>
</dbReference>
<keyword evidence="3" id="KW-0862">Zinc</keyword>
<evidence type="ECO:0000259" key="11">
    <source>
        <dbReference type="SMART" id="SM01007"/>
    </source>
</evidence>
<dbReference type="EMBL" id="FMYF01000002">
    <property type="protein sequence ID" value="SDB80419.1"/>
    <property type="molecule type" value="Genomic_DNA"/>
</dbReference>
<dbReference type="InterPro" id="IPR001303">
    <property type="entry name" value="Aldolase_II/adducin_N"/>
</dbReference>
<organism evidence="12 13">
    <name type="scientific">Raineyella antarctica</name>
    <dbReference type="NCBI Taxonomy" id="1577474"/>
    <lineage>
        <taxon>Bacteria</taxon>
        <taxon>Bacillati</taxon>
        <taxon>Actinomycetota</taxon>
        <taxon>Actinomycetes</taxon>
        <taxon>Propionibacteriales</taxon>
        <taxon>Propionibacteriaceae</taxon>
        <taxon>Raineyella</taxon>
    </lineage>
</organism>
<dbReference type="GO" id="GO:0019323">
    <property type="term" value="P:pentose catabolic process"/>
    <property type="evidence" value="ECO:0007669"/>
    <property type="project" value="InterPro"/>
</dbReference>
<evidence type="ECO:0000256" key="2">
    <source>
        <dbReference type="ARBA" id="ARBA00022723"/>
    </source>
</evidence>
<evidence type="ECO:0000256" key="6">
    <source>
        <dbReference type="ARBA" id="ARBA00044745"/>
    </source>
</evidence>
<keyword evidence="5" id="KW-0119">Carbohydrate metabolism</keyword>
<keyword evidence="4" id="KW-0456">Lyase</keyword>
<evidence type="ECO:0000256" key="4">
    <source>
        <dbReference type="ARBA" id="ARBA00023239"/>
    </source>
</evidence>
<evidence type="ECO:0000256" key="5">
    <source>
        <dbReference type="ARBA" id="ARBA00023277"/>
    </source>
</evidence>
<dbReference type="InterPro" id="IPR050197">
    <property type="entry name" value="Aldolase_class_II_sugar_metab"/>
</dbReference>
<dbReference type="GO" id="GO:0005829">
    <property type="term" value="C:cytosol"/>
    <property type="evidence" value="ECO:0007669"/>
    <property type="project" value="TreeGrafter"/>
</dbReference>